<comment type="caution">
    <text evidence="1">The sequence shown here is derived from an EMBL/GenBank/DDBJ whole genome shotgun (WGS) entry which is preliminary data.</text>
</comment>
<proteinExistence type="predicted"/>
<dbReference type="Gene3D" id="3.40.50.970">
    <property type="match status" value="1"/>
</dbReference>
<gene>
    <name evidence="1" type="ORF">LCGC14_2357410</name>
</gene>
<protein>
    <recommendedName>
        <fullName evidence="2">Transketolase signature 1 domain-containing protein</fullName>
    </recommendedName>
</protein>
<sequence length="56" mass="5992">HEGPAAVVARTVKGKGVSFMEGKSLWHGKTIGDDECAKAVKELREAMEGDANDLNH</sequence>
<feature type="non-terminal residue" evidence="1">
    <location>
        <position position="1"/>
    </location>
</feature>
<organism evidence="1">
    <name type="scientific">marine sediment metagenome</name>
    <dbReference type="NCBI Taxonomy" id="412755"/>
    <lineage>
        <taxon>unclassified sequences</taxon>
        <taxon>metagenomes</taxon>
        <taxon>ecological metagenomes</taxon>
    </lineage>
</organism>
<accession>A0A0F9CUY2</accession>
<dbReference type="AlphaFoldDB" id="A0A0F9CUY2"/>
<reference evidence="1" key="1">
    <citation type="journal article" date="2015" name="Nature">
        <title>Complex archaea that bridge the gap between prokaryotes and eukaryotes.</title>
        <authorList>
            <person name="Spang A."/>
            <person name="Saw J.H."/>
            <person name="Jorgensen S.L."/>
            <person name="Zaremba-Niedzwiedzka K."/>
            <person name="Martijn J."/>
            <person name="Lind A.E."/>
            <person name="van Eijk R."/>
            <person name="Schleper C."/>
            <person name="Guy L."/>
            <person name="Ettema T.J."/>
        </authorList>
    </citation>
    <scope>NUCLEOTIDE SEQUENCE</scope>
</reference>
<dbReference type="EMBL" id="LAZR01034452">
    <property type="protein sequence ID" value="KKL45266.1"/>
    <property type="molecule type" value="Genomic_DNA"/>
</dbReference>
<dbReference type="SUPFAM" id="SSF52518">
    <property type="entry name" value="Thiamin diphosphate-binding fold (THDP-binding)"/>
    <property type="match status" value="1"/>
</dbReference>
<dbReference type="InterPro" id="IPR029061">
    <property type="entry name" value="THDP-binding"/>
</dbReference>
<name>A0A0F9CUY2_9ZZZZ</name>
<evidence type="ECO:0008006" key="2">
    <source>
        <dbReference type="Google" id="ProtNLM"/>
    </source>
</evidence>
<evidence type="ECO:0000313" key="1">
    <source>
        <dbReference type="EMBL" id="KKL45266.1"/>
    </source>
</evidence>